<keyword evidence="11" id="KW-1185">Reference proteome</keyword>
<evidence type="ECO:0000256" key="4">
    <source>
        <dbReference type="ARBA" id="ARBA00022763"/>
    </source>
</evidence>
<reference evidence="10" key="1">
    <citation type="submission" date="2024-02" db="EMBL/GenBank/DDBJ databases">
        <authorList>
            <consortium name="ELIXIR-Norway"/>
            <consortium name="Elixir Norway"/>
        </authorList>
    </citation>
    <scope>NUCLEOTIDE SEQUENCE</scope>
</reference>
<dbReference type="PROSITE" id="PS50160">
    <property type="entry name" value="DNA_LIGASE_A3"/>
    <property type="match status" value="1"/>
</dbReference>
<name>A0ABP0VEQ5_9BRYO</name>
<dbReference type="Pfam" id="PF01068">
    <property type="entry name" value="DNA_ligase_A_M"/>
    <property type="match status" value="1"/>
</dbReference>
<dbReference type="InterPro" id="IPR050326">
    <property type="entry name" value="NAD_dep_DNA_ligaseB"/>
</dbReference>
<protein>
    <recommendedName>
        <fullName evidence="6">Polydeoxyribonucleotide synthase [ATP]</fullName>
    </recommendedName>
</protein>
<comment type="subcellular location">
    <subcellularLocation>
        <location evidence="1">Virion</location>
    </subcellularLocation>
</comment>
<evidence type="ECO:0000256" key="3">
    <source>
        <dbReference type="ARBA" id="ARBA00022705"/>
    </source>
</evidence>
<comment type="caution">
    <text evidence="10">The sequence shown here is derived from an EMBL/GenBank/DDBJ whole genome shotgun (WGS) entry which is preliminary data.</text>
</comment>
<dbReference type="SUPFAM" id="SSF56091">
    <property type="entry name" value="DNA ligase/mRNA capping enzyme, catalytic domain"/>
    <property type="match status" value="1"/>
</dbReference>
<dbReference type="InterPro" id="IPR012340">
    <property type="entry name" value="NA-bd_OB-fold"/>
</dbReference>
<sequence length="781" mass="88411">MTTTRVAIKDFRTEVPIDYEKTTDDTIYLKQLTFINKNKKYQHWLIYVKIIDTKTSQPVAIDDSWFDRGVKIASNYTGWYKVDKWQEGGVIAKSAPTIVPVGKNLNRKNATNILQQALSEAASHHNKQLVRISTGIVPEDTATIDSIDSIDIKKEITQDKCAEAPDAKITLYPPMLADSYNKRLATLDKKATYYVQRKYNGLRMIVSWSGDGGRDSKIVAYSRQRKNFNIGHSLDFLLPIFIDYYKKSKGKSRIYLDGEVFRENTYLQTMSGYIRSGKFAEVGLKLMIFDMFVELEGKLCSATYFERMKRLNDLLSNVESKLVELVETFVCDISEIEDHYEQFLLEGYEGAIVRCDAKYETSENDHHSRYLLKMKPRQDGEYKLVGYKLGENGKTDGAIILICQVPNSNDTSGNEAVFNITPALSIARRLEYADLFSKSGEFDKFKGNFLCIKYDEMSRDGVPLRASTKKSGEFLLFRDMKTDKHYVIDTAASHPRDYASDTTTDTKDTTFTGGNFTYDKKNAEMVQAAVDEASLYGVGAIYDKVIALQDCAECRFARNRKCAKVVKDVLADVGNDYKKTKTNDPIEVFLYNELKTIPGGLNAGVGMSSTSAESRLRDELVQEKRDSRRLLEELRQLRLDKNILDLKGLNSTDSRAVSDCNNQRLILAAEVRNLKDTVADLQRNLDNCRSKPHASDAEVASLKDSLSRASRDLSDCHNRLRDSEGNVGALKVAYEECEREHVSTRNMTSSTPIHSEPRIYEDAPRDNIETGFIPDNLIGLS</sequence>
<dbReference type="Gene3D" id="3.30.470.30">
    <property type="entry name" value="DNA ligase/mRNA capping enzyme"/>
    <property type="match status" value="1"/>
</dbReference>
<organism evidence="10 11">
    <name type="scientific">Sphagnum jensenii</name>
    <dbReference type="NCBI Taxonomy" id="128206"/>
    <lineage>
        <taxon>Eukaryota</taxon>
        <taxon>Viridiplantae</taxon>
        <taxon>Streptophyta</taxon>
        <taxon>Embryophyta</taxon>
        <taxon>Bryophyta</taxon>
        <taxon>Sphagnophytina</taxon>
        <taxon>Sphagnopsida</taxon>
        <taxon>Sphagnales</taxon>
        <taxon>Sphagnaceae</taxon>
        <taxon>Sphagnum</taxon>
    </lineage>
</organism>
<feature type="domain" description="ATP-dependent DNA ligase family profile" evidence="9">
    <location>
        <begin position="277"/>
        <end position="376"/>
    </location>
</feature>
<evidence type="ECO:0000313" key="11">
    <source>
        <dbReference type="Proteomes" id="UP001497444"/>
    </source>
</evidence>
<proteinExistence type="predicted"/>
<evidence type="ECO:0000313" key="10">
    <source>
        <dbReference type="EMBL" id="CAK9252919.1"/>
    </source>
</evidence>
<keyword evidence="3" id="KW-0235">DNA replication</keyword>
<dbReference type="PANTHER" id="PTHR47810">
    <property type="entry name" value="DNA LIGASE"/>
    <property type="match status" value="1"/>
</dbReference>
<dbReference type="InterPro" id="IPR012310">
    <property type="entry name" value="DNA_ligase_ATP-dep_cent"/>
</dbReference>
<comment type="function">
    <text evidence="7">Very low-fidelity DNA ligase that seals nicks in double-stranded DNA during DNA repair. Together with the viral repair DNA polymerase X, fills the single nucleotide gaps generated by the AP endonuclease. It is not essential for viral replication and recombination. Displays a very low adenylation activity towards DNA with 3'-dideoxy- or 3'-amino-terminated nicks compared to regular nick DNA.</text>
</comment>
<evidence type="ECO:0000256" key="7">
    <source>
        <dbReference type="ARBA" id="ARBA00046002"/>
    </source>
</evidence>
<evidence type="ECO:0000256" key="6">
    <source>
        <dbReference type="ARBA" id="ARBA00032896"/>
    </source>
</evidence>
<gene>
    <name evidence="10" type="ORF">CSSPJE1EN1_LOCUS28297</name>
</gene>
<keyword evidence="4" id="KW-0227">DNA damage</keyword>
<dbReference type="PANTHER" id="PTHR47810:SF5">
    <property type="entry name" value="LIGASE, PUTATIVE-RELATED"/>
    <property type="match status" value="1"/>
</dbReference>
<dbReference type="SUPFAM" id="SSF50249">
    <property type="entry name" value="Nucleic acid-binding proteins"/>
    <property type="match status" value="1"/>
</dbReference>
<accession>A0ABP0VEQ5</accession>
<keyword evidence="2" id="KW-0436">Ligase</keyword>
<feature type="coiled-coil region" evidence="8">
    <location>
        <begin position="613"/>
        <end position="640"/>
    </location>
</feature>
<evidence type="ECO:0000256" key="2">
    <source>
        <dbReference type="ARBA" id="ARBA00022598"/>
    </source>
</evidence>
<dbReference type="SUPFAM" id="SSF90257">
    <property type="entry name" value="Myosin rod fragments"/>
    <property type="match status" value="1"/>
</dbReference>
<feature type="coiled-coil region" evidence="8">
    <location>
        <begin position="664"/>
        <end position="691"/>
    </location>
</feature>
<keyword evidence="8" id="KW-0175">Coiled coil</keyword>
<keyword evidence="5" id="KW-0234">DNA repair</keyword>
<dbReference type="Proteomes" id="UP001497444">
    <property type="component" value="Unassembled WGS sequence"/>
</dbReference>
<dbReference type="EMBL" id="CAXAQS010000734">
    <property type="protein sequence ID" value="CAK9252919.1"/>
    <property type="molecule type" value="Genomic_DNA"/>
</dbReference>
<evidence type="ECO:0000256" key="5">
    <source>
        <dbReference type="ARBA" id="ARBA00023204"/>
    </source>
</evidence>
<evidence type="ECO:0000256" key="8">
    <source>
        <dbReference type="SAM" id="Coils"/>
    </source>
</evidence>
<evidence type="ECO:0000256" key="1">
    <source>
        <dbReference type="ARBA" id="ARBA00004328"/>
    </source>
</evidence>
<evidence type="ECO:0000259" key="9">
    <source>
        <dbReference type="PROSITE" id="PS50160"/>
    </source>
</evidence>